<evidence type="ECO:0000313" key="12">
    <source>
        <dbReference type="Proteomes" id="UP001652623"/>
    </source>
</evidence>
<dbReference type="PROSITE" id="PS00027">
    <property type="entry name" value="HOMEOBOX_1"/>
    <property type="match status" value="1"/>
</dbReference>
<evidence type="ECO:0000256" key="7">
    <source>
        <dbReference type="ARBA" id="ARBA00023242"/>
    </source>
</evidence>
<feature type="coiled-coil region" evidence="10">
    <location>
        <begin position="162"/>
        <end position="203"/>
    </location>
</feature>
<reference evidence="13" key="2">
    <citation type="submission" date="2025-08" db="UniProtKB">
        <authorList>
            <consortium name="RefSeq"/>
        </authorList>
    </citation>
    <scope>IDENTIFICATION</scope>
    <source>
        <tissue evidence="13">Seedling</tissue>
    </source>
</reference>
<evidence type="ECO:0000256" key="2">
    <source>
        <dbReference type="ARBA" id="ARBA00006074"/>
    </source>
</evidence>
<accession>A0ABM3I912</accession>
<evidence type="ECO:0000256" key="1">
    <source>
        <dbReference type="ARBA" id="ARBA00004123"/>
    </source>
</evidence>
<comment type="similarity">
    <text evidence="2">Belongs to the HD-ZIP homeobox family. Class II subfamily.</text>
</comment>
<feature type="DNA-binding region" description="Homeobox" evidence="8">
    <location>
        <begin position="105"/>
        <end position="164"/>
    </location>
</feature>
<dbReference type="SMART" id="SM00389">
    <property type="entry name" value="HOX"/>
    <property type="match status" value="1"/>
</dbReference>
<dbReference type="Gene3D" id="1.10.10.60">
    <property type="entry name" value="Homeodomain-like"/>
    <property type="match status" value="1"/>
</dbReference>
<keyword evidence="12" id="KW-1185">Reference proteome</keyword>
<evidence type="ECO:0000256" key="10">
    <source>
        <dbReference type="SAM" id="Coils"/>
    </source>
</evidence>
<evidence type="ECO:0000313" key="13">
    <source>
        <dbReference type="RefSeq" id="XP_048323551.2"/>
    </source>
</evidence>
<dbReference type="SMART" id="SM00340">
    <property type="entry name" value="HALZ"/>
    <property type="match status" value="1"/>
</dbReference>
<feature type="domain" description="Homeobox" evidence="11">
    <location>
        <begin position="103"/>
        <end position="163"/>
    </location>
</feature>
<dbReference type="InterPro" id="IPR050762">
    <property type="entry name" value="HD-ZIP_Homeobox_LZ_Class_II"/>
</dbReference>
<keyword evidence="6" id="KW-0804">Transcription</keyword>
<dbReference type="PROSITE" id="PS50071">
    <property type="entry name" value="HOMEOBOX_2"/>
    <property type="match status" value="1"/>
</dbReference>
<comment type="subcellular location">
    <subcellularLocation>
        <location evidence="1 8 9">Nucleus</location>
    </subcellularLocation>
</comment>
<dbReference type="Proteomes" id="UP001652623">
    <property type="component" value="Chromosome 1"/>
</dbReference>
<evidence type="ECO:0000259" key="11">
    <source>
        <dbReference type="PROSITE" id="PS50071"/>
    </source>
</evidence>
<keyword evidence="7 8" id="KW-0539">Nucleus</keyword>
<keyword evidence="10" id="KW-0175">Coiled coil</keyword>
<keyword evidence="3" id="KW-0805">Transcription regulation</keyword>
<name>A0ABM3I912_ZIZJJ</name>
<proteinExistence type="inferred from homology"/>
<dbReference type="Pfam" id="PF02183">
    <property type="entry name" value="HALZ"/>
    <property type="match status" value="1"/>
</dbReference>
<keyword evidence="4 8" id="KW-0238">DNA-binding</keyword>
<gene>
    <name evidence="13" type="primary">LOC107426521</name>
</gene>
<dbReference type="GeneID" id="107426521"/>
<dbReference type="SUPFAM" id="SSF46689">
    <property type="entry name" value="Homeodomain-like"/>
    <property type="match status" value="1"/>
</dbReference>
<dbReference type="InterPro" id="IPR009057">
    <property type="entry name" value="Homeodomain-like_sf"/>
</dbReference>
<dbReference type="InterPro" id="IPR003106">
    <property type="entry name" value="Leu_zip_homeo"/>
</dbReference>
<dbReference type="InterPro" id="IPR001356">
    <property type="entry name" value="HD"/>
</dbReference>
<evidence type="ECO:0000256" key="8">
    <source>
        <dbReference type="PROSITE-ProRule" id="PRU00108"/>
    </source>
</evidence>
<reference evidence="12" key="1">
    <citation type="submission" date="2025-05" db="UniProtKB">
        <authorList>
            <consortium name="RefSeq"/>
        </authorList>
    </citation>
    <scope>NUCLEOTIDE SEQUENCE [LARGE SCALE GENOMIC DNA]</scope>
</reference>
<evidence type="ECO:0000256" key="6">
    <source>
        <dbReference type="ARBA" id="ARBA00023163"/>
    </source>
</evidence>
<evidence type="ECO:0000256" key="5">
    <source>
        <dbReference type="ARBA" id="ARBA00023155"/>
    </source>
</evidence>
<evidence type="ECO:0000256" key="3">
    <source>
        <dbReference type="ARBA" id="ARBA00023015"/>
    </source>
</evidence>
<dbReference type="RefSeq" id="XP_048323551.2">
    <property type="nucleotide sequence ID" value="XM_048467594.2"/>
</dbReference>
<sequence>MRDNILEACNTGLQLGLGLGEYPIISHERKKKDNDNNYNSNSYNNNNDKPVVCLDLSFSLCPKREAPVVDLNIADQASSLKKKVDHHQEEENGSERSDRFNNKICARKKLRLTKEQSALLEGSFKRQSNLNPGQKQALADELNLKPRQVEVWFQNRRARTKLKQTEMDCEFLKKCCENLSEENRRLKKELEELRSQKIETSTTLYTTHQIPKDEKLMIICSSCEKIVK</sequence>
<dbReference type="CDD" id="cd00086">
    <property type="entry name" value="homeodomain"/>
    <property type="match status" value="1"/>
</dbReference>
<dbReference type="Pfam" id="PF00046">
    <property type="entry name" value="Homeodomain"/>
    <property type="match status" value="1"/>
</dbReference>
<evidence type="ECO:0000256" key="4">
    <source>
        <dbReference type="ARBA" id="ARBA00023125"/>
    </source>
</evidence>
<keyword evidence="5 8" id="KW-0371">Homeobox</keyword>
<protein>
    <submittedName>
        <fullName evidence="13">Homeobox-leucine zipper protein HAT9-like</fullName>
    </submittedName>
</protein>
<organism evidence="12 13">
    <name type="scientific">Ziziphus jujuba</name>
    <name type="common">Chinese jujube</name>
    <name type="synonym">Ziziphus sativa</name>
    <dbReference type="NCBI Taxonomy" id="326968"/>
    <lineage>
        <taxon>Eukaryota</taxon>
        <taxon>Viridiplantae</taxon>
        <taxon>Streptophyta</taxon>
        <taxon>Embryophyta</taxon>
        <taxon>Tracheophyta</taxon>
        <taxon>Spermatophyta</taxon>
        <taxon>Magnoliopsida</taxon>
        <taxon>eudicotyledons</taxon>
        <taxon>Gunneridae</taxon>
        <taxon>Pentapetalae</taxon>
        <taxon>rosids</taxon>
        <taxon>fabids</taxon>
        <taxon>Rosales</taxon>
        <taxon>Rhamnaceae</taxon>
        <taxon>Paliureae</taxon>
        <taxon>Ziziphus</taxon>
    </lineage>
</organism>
<dbReference type="PANTHER" id="PTHR45714:SF72">
    <property type="entry name" value="HOMEOBOX-LEUCINE ZIPPER PROTEIN HOX26-RELATED"/>
    <property type="match status" value="1"/>
</dbReference>
<evidence type="ECO:0000256" key="9">
    <source>
        <dbReference type="RuleBase" id="RU000682"/>
    </source>
</evidence>
<dbReference type="InterPro" id="IPR017970">
    <property type="entry name" value="Homeobox_CS"/>
</dbReference>
<dbReference type="PANTHER" id="PTHR45714">
    <property type="entry name" value="HOMEOBOX-LEUCINE ZIPPER PROTEIN HAT14"/>
    <property type="match status" value="1"/>
</dbReference>